<organism evidence="7 8">
    <name type="scientific">Evansella cellulosilytica (strain ATCC 21833 / DSM 2522 / FERM P-1141 / JCM 9156 / N-4)</name>
    <name type="common">Bacillus cellulosilyticus</name>
    <dbReference type="NCBI Taxonomy" id="649639"/>
    <lineage>
        <taxon>Bacteria</taxon>
        <taxon>Bacillati</taxon>
        <taxon>Bacillota</taxon>
        <taxon>Bacilli</taxon>
        <taxon>Bacillales</taxon>
        <taxon>Bacillaceae</taxon>
        <taxon>Evansella</taxon>
    </lineage>
</organism>
<dbReference type="PANTHER" id="PTHR33545:SF5">
    <property type="entry name" value="UPF0750 MEMBRANE PROTEIN YITT"/>
    <property type="match status" value="1"/>
</dbReference>
<dbReference type="PANTHER" id="PTHR33545">
    <property type="entry name" value="UPF0750 MEMBRANE PROTEIN YITT-RELATED"/>
    <property type="match status" value="1"/>
</dbReference>
<keyword evidence="4 6" id="KW-1133">Transmembrane helix</keyword>
<evidence type="ECO:0000256" key="2">
    <source>
        <dbReference type="ARBA" id="ARBA00022475"/>
    </source>
</evidence>
<evidence type="ECO:0000256" key="1">
    <source>
        <dbReference type="ARBA" id="ARBA00004651"/>
    </source>
</evidence>
<dbReference type="RefSeq" id="WP_013488634.1">
    <property type="nucleotide sequence ID" value="NC_014829.1"/>
</dbReference>
<keyword evidence="8" id="KW-1185">Reference proteome</keyword>
<protein>
    <recommendedName>
        <fullName evidence="9">YitT family protein</fullName>
    </recommendedName>
</protein>
<evidence type="ECO:0000256" key="5">
    <source>
        <dbReference type="ARBA" id="ARBA00023136"/>
    </source>
</evidence>
<dbReference type="eggNOG" id="COG1284">
    <property type="taxonomic scope" value="Bacteria"/>
</dbReference>
<name>E6U0Y6_EVAC2</name>
<sequence length="201" mass="21973">MKMIYMVVGCFIVSLGLLLLQYSEVITGGTAGLALSFSYLTNASFALTFFLINIPFYVLSYLKMGWKFTISTIFSVATLSIMTELVQLTPYFYVHPLVGSITGGMIVGFGLCLLFLNGSSLGGANILSLFLQKRFNLDPGKTMFVFDLVVILIGLYSVGLIRGAYSILSIIMLSAVISLFKTKIANYNQEAEERVEVDASA</sequence>
<gene>
    <name evidence="7" type="ordered locus">Bcell_2036</name>
</gene>
<feature type="transmembrane region" description="Helical" evidence="6">
    <location>
        <begin position="39"/>
        <end position="59"/>
    </location>
</feature>
<evidence type="ECO:0000256" key="3">
    <source>
        <dbReference type="ARBA" id="ARBA00022692"/>
    </source>
</evidence>
<feature type="transmembrane region" description="Helical" evidence="6">
    <location>
        <begin position="105"/>
        <end position="130"/>
    </location>
</feature>
<dbReference type="HOGENOM" id="CLU_063199_3_1_9"/>
<evidence type="ECO:0000256" key="4">
    <source>
        <dbReference type="ARBA" id="ARBA00022989"/>
    </source>
</evidence>
<dbReference type="KEGG" id="bco:Bcell_2036"/>
<accession>E6U0Y6</accession>
<dbReference type="InterPro" id="IPR051461">
    <property type="entry name" value="UPF0750_membrane"/>
</dbReference>
<dbReference type="EMBL" id="CP002394">
    <property type="protein sequence ID" value="ADU30298.1"/>
    <property type="molecule type" value="Genomic_DNA"/>
</dbReference>
<comment type="subcellular location">
    <subcellularLocation>
        <location evidence="1">Cell membrane</location>
        <topology evidence="1">Multi-pass membrane protein</topology>
    </subcellularLocation>
</comment>
<evidence type="ECO:0000313" key="8">
    <source>
        <dbReference type="Proteomes" id="UP000001401"/>
    </source>
</evidence>
<evidence type="ECO:0008006" key="9">
    <source>
        <dbReference type="Google" id="ProtNLM"/>
    </source>
</evidence>
<dbReference type="Pfam" id="PF02588">
    <property type="entry name" value="YitT_membrane"/>
    <property type="match status" value="1"/>
</dbReference>
<reference evidence="7 8" key="1">
    <citation type="submission" date="2010-12" db="EMBL/GenBank/DDBJ databases">
        <title>Complete sequence of Bacillus cellulosilyticus DSM 2522.</title>
        <authorList>
            <consortium name="US DOE Joint Genome Institute"/>
            <person name="Lucas S."/>
            <person name="Copeland A."/>
            <person name="Lapidus A."/>
            <person name="Cheng J.-F."/>
            <person name="Bruce D."/>
            <person name="Goodwin L."/>
            <person name="Pitluck S."/>
            <person name="Chertkov O."/>
            <person name="Detter J.C."/>
            <person name="Han C."/>
            <person name="Tapia R."/>
            <person name="Land M."/>
            <person name="Hauser L."/>
            <person name="Jeffries C."/>
            <person name="Kyrpides N."/>
            <person name="Ivanova N."/>
            <person name="Mikhailova N."/>
            <person name="Brumm P."/>
            <person name="Mead D."/>
            <person name="Woyke T."/>
        </authorList>
    </citation>
    <scope>NUCLEOTIDE SEQUENCE [LARGE SCALE GENOMIC DNA]</scope>
    <source>
        <strain evidence="8">ATCC 21833 / DSM 2522 / FERM P-1141 / JCM 9156 / N-4</strain>
    </source>
</reference>
<feature type="transmembrane region" description="Helical" evidence="6">
    <location>
        <begin position="71"/>
        <end position="93"/>
    </location>
</feature>
<proteinExistence type="predicted"/>
<keyword evidence="5 6" id="KW-0472">Membrane</keyword>
<evidence type="ECO:0000256" key="6">
    <source>
        <dbReference type="SAM" id="Phobius"/>
    </source>
</evidence>
<keyword evidence="2" id="KW-1003">Cell membrane</keyword>
<dbReference type="Proteomes" id="UP000001401">
    <property type="component" value="Chromosome"/>
</dbReference>
<dbReference type="InterPro" id="IPR003740">
    <property type="entry name" value="YitT"/>
</dbReference>
<keyword evidence="3 6" id="KW-0812">Transmembrane</keyword>
<evidence type="ECO:0000313" key="7">
    <source>
        <dbReference type="EMBL" id="ADU30298.1"/>
    </source>
</evidence>
<dbReference type="AlphaFoldDB" id="E6U0Y6"/>
<dbReference type="GO" id="GO:0005886">
    <property type="term" value="C:plasma membrane"/>
    <property type="evidence" value="ECO:0007669"/>
    <property type="project" value="UniProtKB-SubCell"/>
</dbReference>
<dbReference type="OrthoDB" id="1523490at2"/>